<proteinExistence type="predicted"/>
<evidence type="ECO:0000256" key="3">
    <source>
        <dbReference type="ARBA" id="ARBA00022679"/>
    </source>
</evidence>
<dbReference type="GO" id="GO:0005741">
    <property type="term" value="C:mitochondrial outer membrane"/>
    <property type="evidence" value="ECO:0007669"/>
    <property type="project" value="UniProtKB-SubCell"/>
</dbReference>
<evidence type="ECO:0000256" key="8">
    <source>
        <dbReference type="SAM" id="MobiDB-lite"/>
    </source>
</evidence>
<dbReference type="GO" id="GO:0030867">
    <property type="term" value="C:rough endoplasmic reticulum membrane"/>
    <property type="evidence" value="ECO:0007669"/>
    <property type="project" value="UniProtKB-SubCell"/>
</dbReference>
<dbReference type="CDD" id="cd05168">
    <property type="entry name" value="PI4Kc_III_beta"/>
    <property type="match status" value="1"/>
</dbReference>
<comment type="subcellular location">
    <subcellularLocation>
        <location evidence="1">Mitochondrion outer membrane</location>
        <topology evidence="1">Peripheral membrane protein</topology>
    </subcellularLocation>
    <subcellularLocation>
        <location evidence="6">Rough endoplasmic reticulum membrane</location>
        <topology evidence="6">Peripheral membrane protein</topology>
    </subcellularLocation>
</comment>
<dbReference type="Gene3D" id="1.10.1070.11">
    <property type="entry name" value="Phosphatidylinositol 3-/4-kinase, catalytic domain"/>
    <property type="match status" value="1"/>
</dbReference>
<sequence>MTTLAMTANNNSLEGPVSAIGEAPHSVEKIEVTKKDQGQSDEPNFCQHSSSSLLRLFESSVFNVHYAIHYLFNSTEPGVQEYLARRLFSFPNEEVDFYLPQLATLFVRFPAWSTHLSAYFSHRASTSIRFATQLAWLLETLTAEDSASAPATNNTLPTHDVSPPLLPHRASKLQMETSMYPADSAEENRNSLPTPRISISAGEVFPATACDDIALREMTVDSSDTVTSNGGAATMPPRFAALHRQDLRRGTTAGHVRWVPSASSSGSDSAIPYTASTISPVTRVGSILDKRYANATLTKHKRTTSDLTNIISTQALRAAAARETMAVLSEPGTGRSTDDSMSADPFSEGGGDDVDLGDGDGAEKDDRHTQVAEEKSARSRSWINVHKGGRLMQQYAALSEGQLSNNVTPFSGLLPTSPHLTHLLDQLSTFSQPGHLASFCMGEWDFIHALISISRRLTNFSCKEQRTGHLQAELAKLNLNLPARVWLPVERTEHVVLRIPPSAAVCLNSAERAPYLLFVEVLVCDDITRLRLPPRTGSFSGLAPSNILNHCFHDTHLFTSPLVLSSSKPAHLHGTQAIANPDVISLFSTDSGSFSGGAGGGGGVAGDEVYTDAANTVSLTSLPSSSSSCSSSSIQFAVKPTTPVVNRPRMFPHSDPHHLYCIKAVEIRRRLEENTAYQPQRSFKLDPKDPSAAVLKEPLELKARRIQESSPWGHLPGWQLAAVIVKVGDDLRQEQLAYQLLTVLQKIWAENLLKLWLRPLNIIVTSGDTGLIELVPDTVSLHQIRRHTRLSLRDYIIREHGPPNSEGFLTAQMNFVRSCAAYCLVGYLFQVKDRHNGNILIDKEGHVIHIDYGFMLSASPGKNFGFETSPFKLTSEQVDLMGGVDNDMFQYYKFLILRGLLAARKHMEELCLLVDIARVGYPHLPCFSKAGGAGALAALRQRFLLTRTEESLQTFVSNMVDASLHSFTTPLYDSYQYYTNGIQ</sequence>
<evidence type="ECO:0000256" key="6">
    <source>
        <dbReference type="ARBA" id="ARBA00037860"/>
    </source>
</evidence>
<dbReference type="InterPro" id="IPR001263">
    <property type="entry name" value="PI3K_accessory_dom"/>
</dbReference>
<comment type="catalytic activity">
    <reaction evidence="5">
        <text>a 1,2-diacyl-sn-glycero-3-phospho-(1D-myo-inositol) + ATP = a 1,2-diacyl-sn-glycero-3-phospho-(1D-myo-inositol 4-phosphate) + ADP + H(+)</text>
        <dbReference type="Rhea" id="RHEA:19877"/>
        <dbReference type="ChEBI" id="CHEBI:15378"/>
        <dbReference type="ChEBI" id="CHEBI:30616"/>
        <dbReference type="ChEBI" id="CHEBI:57880"/>
        <dbReference type="ChEBI" id="CHEBI:58178"/>
        <dbReference type="ChEBI" id="CHEBI:456216"/>
        <dbReference type="EC" id="2.7.1.67"/>
    </reaction>
    <physiologicalReaction direction="left-to-right" evidence="5">
        <dbReference type="Rhea" id="RHEA:19878"/>
    </physiologicalReaction>
</comment>
<dbReference type="Pfam" id="PF00454">
    <property type="entry name" value="PI3_PI4_kinase"/>
    <property type="match status" value="1"/>
</dbReference>
<organism evidence="11">
    <name type="scientific">Schistocephalus solidus</name>
    <name type="common">Tapeworm</name>
    <dbReference type="NCBI Taxonomy" id="70667"/>
    <lineage>
        <taxon>Eukaryota</taxon>
        <taxon>Metazoa</taxon>
        <taxon>Spiralia</taxon>
        <taxon>Lophotrochozoa</taxon>
        <taxon>Platyhelminthes</taxon>
        <taxon>Cestoda</taxon>
        <taxon>Eucestoda</taxon>
        <taxon>Diphyllobothriidea</taxon>
        <taxon>Diphyllobothriidae</taxon>
        <taxon>Schistocephalus</taxon>
    </lineage>
</organism>
<dbReference type="InterPro" id="IPR049160">
    <property type="entry name" value="PI4KB-PIK1_PIK"/>
</dbReference>
<dbReference type="Gene3D" id="1.25.40.70">
    <property type="entry name" value="Phosphatidylinositol 3-kinase, accessory domain (PIK)"/>
    <property type="match status" value="1"/>
</dbReference>
<evidence type="ECO:0000256" key="2">
    <source>
        <dbReference type="ARBA" id="ARBA00012169"/>
    </source>
</evidence>
<dbReference type="InterPro" id="IPR015433">
    <property type="entry name" value="PI3/4_kinase"/>
</dbReference>
<feature type="compositionally biased region" description="Acidic residues" evidence="8">
    <location>
        <begin position="350"/>
        <end position="360"/>
    </location>
</feature>
<evidence type="ECO:0000256" key="7">
    <source>
        <dbReference type="ARBA" id="ARBA00039877"/>
    </source>
</evidence>
<evidence type="ECO:0000256" key="5">
    <source>
        <dbReference type="ARBA" id="ARBA00036767"/>
    </source>
</evidence>
<dbReference type="SUPFAM" id="SSF56112">
    <property type="entry name" value="Protein kinase-like (PK-like)"/>
    <property type="match status" value="1"/>
</dbReference>
<dbReference type="PROSITE" id="PS50290">
    <property type="entry name" value="PI3_4_KINASE_3"/>
    <property type="match status" value="1"/>
</dbReference>
<dbReference type="GO" id="GO:0046854">
    <property type="term" value="P:phosphatidylinositol phosphate biosynthetic process"/>
    <property type="evidence" value="ECO:0007669"/>
    <property type="project" value="InterPro"/>
</dbReference>
<dbReference type="EC" id="2.7.1.67" evidence="2"/>
<feature type="region of interest" description="Disordered" evidence="8">
    <location>
        <begin position="329"/>
        <end position="379"/>
    </location>
</feature>
<evidence type="ECO:0000313" key="11">
    <source>
        <dbReference type="EMBL" id="JAP44933.1"/>
    </source>
</evidence>
<dbReference type="InterPro" id="IPR018936">
    <property type="entry name" value="PI3/4_kinase_CS"/>
</dbReference>
<feature type="domain" description="PIK helical" evidence="10">
    <location>
        <begin position="1"/>
        <end position="162"/>
    </location>
</feature>
<dbReference type="PANTHER" id="PTHR10048">
    <property type="entry name" value="PHOSPHATIDYLINOSITOL KINASE"/>
    <property type="match status" value="1"/>
</dbReference>
<dbReference type="FunFam" id="1.10.1070.11:FF:000016">
    <property type="entry name" value="PIK1p Phosphatidylinositol 4-kinase"/>
    <property type="match status" value="1"/>
</dbReference>
<feature type="compositionally biased region" description="Basic and acidic residues" evidence="8">
    <location>
        <begin position="361"/>
        <end position="377"/>
    </location>
</feature>
<dbReference type="InterPro" id="IPR036940">
    <property type="entry name" value="PI3/4_kinase_cat_sf"/>
</dbReference>
<dbReference type="InterPro" id="IPR011009">
    <property type="entry name" value="Kinase-like_dom_sf"/>
</dbReference>
<dbReference type="SMART" id="SM00146">
    <property type="entry name" value="PI3Kc"/>
    <property type="match status" value="1"/>
</dbReference>
<dbReference type="SUPFAM" id="SSF48371">
    <property type="entry name" value="ARM repeat"/>
    <property type="match status" value="1"/>
</dbReference>
<feature type="domain" description="PI3K/PI4K catalytic" evidence="9">
    <location>
        <begin position="697"/>
        <end position="968"/>
    </location>
</feature>
<keyword evidence="4 11" id="KW-0418">Kinase</keyword>
<dbReference type="PROSITE" id="PS51545">
    <property type="entry name" value="PIK_HELICAL"/>
    <property type="match status" value="1"/>
</dbReference>
<evidence type="ECO:0000259" key="10">
    <source>
        <dbReference type="PROSITE" id="PS51545"/>
    </source>
</evidence>
<protein>
    <recommendedName>
        <fullName evidence="7">Phosphatidylinositol 4-kinase beta</fullName>
        <ecNumber evidence="2">2.7.1.67</ecNumber>
    </recommendedName>
</protein>
<gene>
    <name evidence="11" type="primary">PI4KB</name>
    <name evidence="11" type="ORF">TR123464</name>
</gene>
<evidence type="ECO:0000259" key="9">
    <source>
        <dbReference type="PROSITE" id="PS50290"/>
    </source>
</evidence>
<dbReference type="AlphaFoldDB" id="A0A0X3NZX3"/>
<dbReference type="InterPro" id="IPR042236">
    <property type="entry name" value="PI3K_accessory_sf"/>
</dbReference>
<dbReference type="InterPro" id="IPR000403">
    <property type="entry name" value="PI3/4_kinase_cat_dom"/>
</dbReference>
<dbReference type="GO" id="GO:0048015">
    <property type="term" value="P:phosphatidylinositol-mediated signaling"/>
    <property type="evidence" value="ECO:0007669"/>
    <property type="project" value="TreeGrafter"/>
</dbReference>
<evidence type="ECO:0000256" key="4">
    <source>
        <dbReference type="ARBA" id="ARBA00022777"/>
    </source>
</evidence>
<dbReference type="PROSITE" id="PS00915">
    <property type="entry name" value="PI3_4_KINASE_1"/>
    <property type="match status" value="1"/>
</dbReference>
<keyword evidence="3" id="KW-0808">Transferase</keyword>
<dbReference type="EMBL" id="GEEE01018292">
    <property type="protein sequence ID" value="JAP44933.1"/>
    <property type="molecule type" value="Transcribed_RNA"/>
</dbReference>
<dbReference type="InterPro" id="IPR057754">
    <property type="entry name" value="PI4-kinase_beta/PIK1_cat"/>
</dbReference>
<dbReference type="Gene3D" id="3.30.1010.10">
    <property type="entry name" value="Phosphatidylinositol 3-kinase Catalytic Subunit, Chain A, domain 4"/>
    <property type="match status" value="1"/>
</dbReference>
<evidence type="ECO:0000256" key="1">
    <source>
        <dbReference type="ARBA" id="ARBA00004450"/>
    </source>
</evidence>
<name>A0A0X3NZX3_SCHSO</name>
<reference evidence="11" key="1">
    <citation type="submission" date="2016-01" db="EMBL/GenBank/DDBJ databases">
        <title>Reference transcriptome for the parasite Schistocephalus solidus: insights into the molecular evolution of parasitism.</title>
        <authorList>
            <person name="Hebert F.O."/>
            <person name="Grambauer S."/>
            <person name="Barber I."/>
            <person name="Landry C.R."/>
            <person name="Aubin-Horth N."/>
        </authorList>
    </citation>
    <scope>NUCLEOTIDE SEQUENCE</scope>
</reference>
<dbReference type="PANTHER" id="PTHR10048:SF22">
    <property type="entry name" value="PHOSPHATIDYLINOSITOL 4-KINASE BETA"/>
    <property type="match status" value="1"/>
</dbReference>
<dbReference type="InterPro" id="IPR016024">
    <property type="entry name" value="ARM-type_fold"/>
</dbReference>
<accession>A0A0X3NZX3</accession>
<dbReference type="Pfam" id="PF21245">
    <property type="entry name" value="PI4KB-PIK1_PIK"/>
    <property type="match status" value="1"/>
</dbReference>
<dbReference type="GO" id="GO:0004430">
    <property type="term" value="F:1-phosphatidylinositol 4-kinase activity"/>
    <property type="evidence" value="ECO:0007669"/>
    <property type="project" value="UniProtKB-EC"/>
</dbReference>